<sequence>PTRVIEYAVKGMLPHNRLGASMLKKLKVYVGDSHPHLAQTKATSAGGEVGG</sequence>
<evidence type="ECO:0008006" key="4">
    <source>
        <dbReference type="Google" id="ProtNLM"/>
    </source>
</evidence>
<proteinExistence type="predicted"/>
<reference evidence="3" key="1">
    <citation type="journal article" date="2014" name="Front. Microbiol.">
        <title>High frequency of phylogenetically diverse reductive dehalogenase-homologous genes in deep subseafloor sedimentary metagenomes.</title>
        <authorList>
            <person name="Kawai M."/>
            <person name="Futagami T."/>
            <person name="Toyoda A."/>
            <person name="Takaki Y."/>
            <person name="Nishi S."/>
            <person name="Hori S."/>
            <person name="Arai W."/>
            <person name="Tsubouchi T."/>
            <person name="Morono Y."/>
            <person name="Uchiyama I."/>
            <person name="Ito T."/>
            <person name="Fujiyama A."/>
            <person name="Inagaki F."/>
            <person name="Takami H."/>
        </authorList>
    </citation>
    <scope>NUCLEOTIDE SEQUENCE</scope>
    <source>
        <strain evidence="3">Expedition CK06-06</strain>
    </source>
</reference>
<feature type="non-terminal residue" evidence="3">
    <location>
        <position position="1"/>
    </location>
</feature>
<gene>
    <name evidence="3" type="ORF">S03H2_64580</name>
</gene>
<protein>
    <recommendedName>
        <fullName evidence="4">50S ribosomal protein L13</fullName>
    </recommendedName>
</protein>
<evidence type="ECO:0000256" key="2">
    <source>
        <dbReference type="ARBA" id="ARBA00023274"/>
    </source>
</evidence>
<dbReference type="InterPro" id="IPR036899">
    <property type="entry name" value="Ribosomal_uL13_sf"/>
</dbReference>
<dbReference type="GO" id="GO:0006412">
    <property type="term" value="P:translation"/>
    <property type="evidence" value="ECO:0007669"/>
    <property type="project" value="InterPro"/>
</dbReference>
<dbReference type="AlphaFoldDB" id="X1JNC8"/>
<dbReference type="InterPro" id="IPR023563">
    <property type="entry name" value="Ribosomal_uL13_CS"/>
</dbReference>
<evidence type="ECO:0000313" key="3">
    <source>
        <dbReference type="EMBL" id="GAH79774.1"/>
    </source>
</evidence>
<dbReference type="GO" id="GO:0022625">
    <property type="term" value="C:cytosolic large ribosomal subunit"/>
    <property type="evidence" value="ECO:0007669"/>
    <property type="project" value="TreeGrafter"/>
</dbReference>
<keyword evidence="1" id="KW-0689">Ribosomal protein</keyword>
<dbReference type="SUPFAM" id="SSF52161">
    <property type="entry name" value="Ribosomal protein L13"/>
    <property type="match status" value="1"/>
</dbReference>
<keyword evidence="2" id="KW-0687">Ribonucleoprotein</keyword>
<organism evidence="3">
    <name type="scientific">marine sediment metagenome</name>
    <dbReference type="NCBI Taxonomy" id="412755"/>
    <lineage>
        <taxon>unclassified sequences</taxon>
        <taxon>metagenomes</taxon>
        <taxon>ecological metagenomes</taxon>
    </lineage>
</organism>
<dbReference type="GO" id="GO:0003735">
    <property type="term" value="F:structural constituent of ribosome"/>
    <property type="evidence" value="ECO:0007669"/>
    <property type="project" value="InterPro"/>
</dbReference>
<dbReference type="InterPro" id="IPR005822">
    <property type="entry name" value="Ribosomal_uL13"/>
</dbReference>
<dbReference type="PROSITE" id="PS00783">
    <property type="entry name" value="RIBOSOMAL_L13"/>
    <property type="match status" value="1"/>
</dbReference>
<evidence type="ECO:0000256" key="1">
    <source>
        <dbReference type="ARBA" id="ARBA00022980"/>
    </source>
</evidence>
<dbReference type="PANTHER" id="PTHR11545:SF2">
    <property type="entry name" value="LARGE RIBOSOMAL SUBUNIT PROTEIN UL13M"/>
    <property type="match status" value="1"/>
</dbReference>
<dbReference type="EMBL" id="BARU01041969">
    <property type="protein sequence ID" value="GAH79774.1"/>
    <property type="molecule type" value="Genomic_DNA"/>
</dbReference>
<dbReference type="GO" id="GO:0017148">
    <property type="term" value="P:negative regulation of translation"/>
    <property type="evidence" value="ECO:0007669"/>
    <property type="project" value="TreeGrafter"/>
</dbReference>
<dbReference type="PANTHER" id="PTHR11545">
    <property type="entry name" value="RIBOSOMAL PROTEIN L13"/>
    <property type="match status" value="1"/>
</dbReference>
<comment type="caution">
    <text evidence="3">The sequence shown here is derived from an EMBL/GenBank/DDBJ whole genome shotgun (WGS) entry which is preliminary data.</text>
</comment>
<accession>X1JNC8</accession>
<dbReference type="Gene3D" id="3.90.1180.10">
    <property type="entry name" value="Ribosomal protein L13"/>
    <property type="match status" value="1"/>
</dbReference>
<name>X1JNC8_9ZZZZ</name>
<dbReference type="Pfam" id="PF00572">
    <property type="entry name" value="Ribosomal_L13"/>
    <property type="match status" value="1"/>
</dbReference>
<dbReference type="GO" id="GO:0003729">
    <property type="term" value="F:mRNA binding"/>
    <property type="evidence" value="ECO:0007669"/>
    <property type="project" value="TreeGrafter"/>
</dbReference>